<dbReference type="RefSeq" id="WP_123228973.1">
    <property type="nucleotide sequence ID" value="NZ_RJSE01000008.1"/>
</dbReference>
<name>A0A3N0CDE4_9ACTN</name>
<dbReference type="OrthoDB" id="26872at2"/>
<feature type="signal peptide" evidence="1">
    <location>
        <begin position="1"/>
        <end position="24"/>
    </location>
</feature>
<gene>
    <name evidence="3" type="ORF">EFK50_18020</name>
</gene>
<dbReference type="EMBL" id="RJSE01000008">
    <property type="protein sequence ID" value="RNL61261.1"/>
    <property type="molecule type" value="Genomic_DNA"/>
</dbReference>
<dbReference type="Pfam" id="PF03713">
    <property type="entry name" value="DUF305"/>
    <property type="match status" value="1"/>
</dbReference>
<organism evidence="3 4">
    <name type="scientific">Nocardioides marmoriginsengisoli</name>
    <dbReference type="NCBI Taxonomy" id="661483"/>
    <lineage>
        <taxon>Bacteria</taxon>
        <taxon>Bacillati</taxon>
        <taxon>Actinomycetota</taxon>
        <taxon>Actinomycetes</taxon>
        <taxon>Propionibacteriales</taxon>
        <taxon>Nocardioidaceae</taxon>
        <taxon>Nocardioides</taxon>
    </lineage>
</organism>
<keyword evidence="1" id="KW-0732">Signal</keyword>
<feature type="domain" description="DUF305" evidence="2">
    <location>
        <begin position="44"/>
        <end position="197"/>
    </location>
</feature>
<evidence type="ECO:0000256" key="1">
    <source>
        <dbReference type="SAM" id="SignalP"/>
    </source>
</evidence>
<dbReference type="PANTHER" id="PTHR36933">
    <property type="entry name" value="SLL0788 PROTEIN"/>
    <property type="match status" value="1"/>
</dbReference>
<evidence type="ECO:0000259" key="2">
    <source>
        <dbReference type="Pfam" id="PF03713"/>
    </source>
</evidence>
<evidence type="ECO:0000313" key="4">
    <source>
        <dbReference type="Proteomes" id="UP000267128"/>
    </source>
</evidence>
<dbReference type="Proteomes" id="UP000267128">
    <property type="component" value="Unassembled WGS sequence"/>
</dbReference>
<dbReference type="InterPro" id="IPR012347">
    <property type="entry name" value="Ferritin-like"/>
</dbReference>
<dbReference type="AlphaFoldDB" id="A0A3N0CDE4"/>
<accession>A0A3N0CDE4</accession>
<dbReference type="InterPro" id="IPR005183">
    <property type="entry name" value="DUF305_CopM-like"/>
</dbReference>
<reference evidence="3 4" key="1">
    <citation type="submission" date="2018-11" db="EMBL/GenBank/DDBJ databases">
        <authorList>
            <person name="Li F."/>
        </authorList>
    </citation>
    <scope>NUCLEOTIDE SEQUENCE [LARGE SCALE GENOMIC DNA]</scope>
    <source>
        <strain evidence="3 4">Gsoil 097</strain>
    </source>
</reference>
<dbReference type="PANTHER" id="PTHR36933:SF1">
    <property type="entry name" value="SLL0788 PROTEIN"/>
    <property type="match status" value="1"/>
</dbReference>
<keyword evidence="4" id="KW-1185">Reference proteome</keyword>
<sequence length="201" mass="22222">MNYPATKRSLLLALSPLVLILAVAAGCGNDKDEPLSSTRHNDADVAFATDMIQHHAQALAMVNLTVERPLDPEVKAVTEGIRAAQAPEIETMVDWLQEWDEDVPETVNDHMNHDMGTTPEGTDEMPGMMSAEEMKELEEAPDSEFQKLWLEMMVEHHRGAIEMAGTEVEDGRYQPAVDLAKSIVSSQSDEVEELKRLIAGL</sequence>
<protein>
    <submittedName>
        <fullName evidence="3">DUF305 domain-containing protein</fullName>
    </submittedName>
</protein>
<dbReference type="PROSITE" id="PS51257">
    <property type="entry name" value="PROKAR_LIPOPROTEIN"/>
    <property type="match status" value="1"/>
</dbReference>
<proteinExistence type="predicted"/>
<feature type="chain" id="PRO_5017976988" evidence="1">
    <location>
        <begin position="25"/>
        <end position="201"/>
    </location>
</feature>
<evidence type="ECO:0000313" key="3">
    <source>
        <dbReference type="EMBL" id="RNL61261.1"/>
    </source>
</evidence>
<dbReference type="Gene3D" id="1.20.1260.10">
    <property type="match status" value="1"/>
</dbReference>
<comment type="caution">
    <text evidence="3">The sequence shown here is derived from an EMBL/GenBank/DDBJ whole genome shotgun (WGS) entry which is preliminary data.</text>
</comment>